<dbReference type="EMBL" id="SJFN01000036">
    <property type="protein sequence ID" value="TBW34063.1"/>
    <property type="molecule type" value="Genomic_DNA"/>
</dbReference>
<feature type="compositionally biased region" description="Basic residues" evidence="1">
    <location>
        <begin position="1"/>
        <end position="17"/>
    </location>
</feature>
<organism evidence="2 3">
    <name type="scientific">Siculibacillus lacustris</name>
    <dbReference type="NCBI Taxonomy" id="1549641"/>
    <lineage>
        <taxon>Bacteria</taxon>
        <taxon>Pseudomonadati</taxon>
        <taxon>Pseudomonadota</taxon>
        <taxon>Alphaproteobacteria</taxon>
        <taxon>Hyphomicrobiales</taxon>
        <taxon>Ancalomicrobiaceae</taxon>
        <taxon>Siculibacillus</taxon>
    </lineage>
</organism>
<dbReference type="Pfam" id="PF13419">
    <property type="entry name" value="HAD_2"/>
    <property type="match status" value="1"/>
</dbReference>
<dbReference type="SUPFAM" id="SSF56784">
    <property type="entry name" value="HAD-like"/>
    <property type="match status" value="1"/>
</dbReference>
<protein>
    <submittedName>
        <fullName evidence="2">HAD family hydrolase</fullName>
    </submittedName>
</protein>
<feature type="compositionally biased region" description="Low complexity" evidence="1">
    <location>
        <begin position="18"/>
        <end position="28"/>
    </location>
</feature>
<dbReference type="SFLD" id="SFLDG01129">
    <property type="entry name" value="C1.5:_HAD__Beta-PGM__Phosphata"/>
    <property type="match status" value="1"/>
</dbReference>
<proteinExistence type="predicted"/>
<dbReference type="SFLD" id="SFLDS00003">
    <property type="entry name" value="Haloacid_Dehalogenase"/>
    <property type="match status" value="1"/>
</dbReference>
<keyword evidence="2" id="KW-0378">Hydrolase</keyword>
<keyword evidence="3" id="KW-1185">Reference proteome</keyword>
<dbReference type="PANTHER" id="PTHR43434:SF24">
    <property type="entry name" value="HYDROLASE-RELATED"/>
    <property type="match status" value="1"/>
</dbReference>
<accession>A0A4Q9VGB7</accession>
<dbReference type="Proteomes" id="UP000292781">
    <property type="component" value="Unassembled WGS sequence"/>
</dbReference>
<dbReference type="InterPro" id="IPR023214">
    <property type="entry name" value="HAD_sf"/>
</dbReference>
<dbReference type="InterPro" id="IPR041492">
    <property type="entry name" value="HAD_2"/>
</dbReference>
<comment type="caution">
    <text evidence="2">The sequence shown here is derived from an EMBL/GenBank/DDBJ whole genome shotgun (WGS) entry which is preliminary data.</text>
</comment>
<dbReference type="InterPro" id="IPR050155">
    <property type="entry name" value="HAD-like_hydrolase_sf"/>
</dbReference>
<dbReference type="OrthoDB" id="9782449at2"/>
<feature type="region of interest" description="Disordered" evidence="1">
    <location>
        <begin position="1"/>
        <end position="28"/>
    </location>
</feature>
<dbReference type="InterPro" id="IPR006439">
    <property type="entry name" value="HAD-SF_hydro_IA"/>
</dbReference>
<sequence length="281" mass="29957">MVRPRKCSLRPRTRRPRTTSPAASADRSGVVSVRLRGRWIFRRPRRSFRPPRGSYPVKHLLLFDVDGTLIDSQHMIVDAMAAAFAAHGVPPPPRVAVLEIVGLSLDRAVAHLLGDAEVSVSAVCGSYKTAFADLRAGGGRHEPLYPGARAALDAFAARDDVILGLATGKSRRGVANVLDLHRLHGRFVTIQTADDHPSKPHPAMIRAALAETGIAPGRAMMLGDTNWDIEMGVAAGIVAVGVAWGYQTKLALAAAGAAAILADFAELEPTFDRIFAVSRGA</sequence>
<name>A0A4Q9VGB7_9HYPH</name>
<dbReference type="NCBIfam" id="TIGR01549">
    <property type="entry name" value="HAD-SF-IA-v1"/>
    <property type="match status" value="1"/>
</dbReference>
<dbReference type="AlphaFoldDB" id="A0A4Q9VGB7"/>
<reference evidence="2 3" key="1">
    <citation type="submission" date="2019-02" db="EMBL/GenBank/DDBJ databases">
        <title>Siculibacillus lacustris gen. nov., sp. nov., a new rosette-forming bacterium isolated from a freshwater crater lake (Lake St. Ana, Romania).</title>
        <authorList>
            <person name="Felfoldi T."/>
            <person name="Marton Z."/>
            <person name="Szabo A."/>
            <person name="Mentes A."/>
            <person name="Boka K."/>
            <person name="Marialigeti K."/>
            <person name="Mathe I."/>
            <person name="Koncz M."/>
            <person name="Schumann P."/>
            <person name="Toth E."/>
        </authorList>
    </citation>
    <scope>NUCLEOTIDE SEQUENCE [LARGE SCALE GENOMIC DNA]</scope>
    <source>
        <strain evidence="2 3">SA-279</strain>
    </source>
</reference>
<dbReference type="InterPro" id="IPR023198">
    <property type="entry name" value="PGP-like_dom2"/>
</dbReference>
<evidence type="ECO:0000313" key="3">
    <source>
        <dbReference type="Proteomes" id="UP000292781"/>
    </source>
</evidence>
<dbReference type="Gene3D" id="3.40.50.1000">
    <property type="entry name" value="HAD superfamily/HAD-like"/>
    <property type="match status" value="1"/>
</dbReference>
<dbReference type="GO" id="GO:0005829">
    <property type="term" value="C:cytosol"/>
    <property type="evidence" value="ECO:0007669"/>
    <property type="project" value="TreeGrafter"/>
</dbReference>
<gene>
    <name evidence="2" type="ORF">EYW49_18875</name>
</gene>
<evidence type="ECO:0000256" key="1">
    <source>
        <dbReference type="SAM" id="MobiDB-lite"/>
    </source>
</evidence>
<dbReference type="GO" id="GO:0006281">
    <property type="term" value="P:DNA repair"/>
    <property type="evidence" value="ECO:0007669"/>
    <property type="project" value="TreeGrafter"/>
</dbReference>
<dbReference type="GO" id="GO:0008967">
    <property type="term" value="F:phosphoglycolate phosphatase activity"/>
    <property type="evidence" value="ECO:0007669"/>
    <property type="project" value="TreeGrafter"/>
</dbReference>
<dbReference type="PANTHER" id="PTHR43434">
    <property type="entry name" value="PHOSPHOGLYCOLATE PHOSPHATASE"/>
    <property type="match status" value="1"/>
</dbReference>
<dbReference type="Gene3D" id="1.10.150.240">
    <property type="entry name" value="Putative phosphatase, domain 2"/>
    <property type="match status" value="1"/>
</dbReference>
<evidence type="ECO:0000313" key="2">
    <source>
        <dbReference type="EMBL" id="TBW34063.1"/>
    </source>
</evidence>
<dbReference type="InterPro" id="IPR036412">
    <property type="entry name" value="HAD-like_sf"/>
</dbReference>